<organism evidence="1 2">
    <name type="scientific">Streblomastix strix</name>
    <dbReference type="NCBI Taxonomy" id="222440"/>
    <lineage>
        <taxon>Eukaryota</taxon>
        <taxon>Metamonada</taxon>
        <taxon>Preaxostyla</taxon>
        <taxon>Oxymonadida</taxon>
        <taxon>Streblomastigidae</taxon>
        <taxon>Streblomastix</taxon>
    </lineage>
</organism>
<dbReference type="AlphaFoldDB" id="A0A5J4UX94"/>
<accession>A0A5J4UX94</accession>
<dbReference type="EMBL" id="SNRW01011908">
    <property type="protein sequence ID" value="KAA6374531.1"/>
    <property type="molecule type" value="Genomic_DNA"/>
</dbReference>
<sequence>MQDFILFLDNKMSNAYIYETLLDAEGLSKFPELYVYIHERESKRIVDGIANKIIVRSQYLQDYVNNNDDKLIVQPIPPVPITPFIPIAAEILKIQLT</sequence>
<gene>
    <name evidence="1" type="ORF">EZS28_029944</name>
</gene>
<proteinExistence type="predicted"/>
<name>A0A5J4UX94_9EUKA</name>
<protein>
    <submittedName>
        <fullName evidence="1">Uncharacterized protein</fullName>
    </submittedName>
</protein>
<comment type="caution">
    <text evidence="1">The sequence shown here is derived from an EMBL/GenBank/DDBJ whole genome shotgun (WGS) entry which is preliminary data.</text>
</comment>
<evidence type="ECO:0000313" key="1">
    <source>
        <dbReference type="EMBL" id="KAA6374531.1"/>
    </source>
</evidence>
<dbReference type="Proteomes" id="UP000324800">
    <property type="component" value="Unassembled WGS sequence"/>
</dbReference>
<reference evidence="1 2" key="1">
    <citation type="submission" date="2019-03" db="EMBL/GenBank/DDBJ databases">
        <title>Single cell metagenomics reveals metabolic interactions within the superorganism composed of flagellate Streblomastix strix and complex community of Bacteroidetes bacteria on its surface.</title>
        <authorList>
            <person name="Treitli S.C."/>
            <person name="Kolisko M."/>
            <person name="Husnik F."/>
            <person name="Keeling P."/>
            <person name="Hampl V."/>
        </authorList>
    </citation>
    <scope>NUCLEOTIDE SEQUENCE [LARGE SCALE GENOMIC DNA]</scope>
    <source>
        <strain evidence="1">ST1C</strain>
    </source>
</reference>
<evidence type="ECO:0000313" key="2">
    <source>
        <dbReference type="Proteomes" id="UP000324800"/>
    </source>
</evidence>